<keyword evidence="4" id="KW-1185">Reference proteome</keyword>
<geneLocation type="plasmid" evidence="3 4">
    <name>pFA3</name>
</geneLocation>
<feature type="signal peptide" evidence="1">
    <location>
        <begin position="1"/>
        <end position="29"/>
    </location>
</feature>
<sequence length="282" mass="31456">MNRLTNSQTAIKIFVLAFVSLLWSCSSDNEDPAPESPYKLIHSIVFPNKAVAFIHATEDYRTGYNKLVIELKDSGNKAYTEADGIMLSPVMTMNSGMKHGCPVYQPTSTTKTGTFEGAIVFQMPGMPDMGSWEMKVSLMKNGAVLRENTTPISVKNKMMDYKNQQEGKAVIVRRIDGKNYVFGYHLTNDEAKVGNNPLLITAHRMDGHFDFTPLTDLDVNISPFMPSMGHGAPEGTKPAHKGEGKYEGSVNFSMTGDWQIKLNVKENEDLLFDDEAFYLEFN</sequence>
<evidence type="ECO:0000313" key="4">
    <source>
        <dbReference type="Proteomes" id="UP001348817"/>
    </source>
</evidence>
<dbReference type="RefSeq" id="WP_338395400.1">
    <property type="nucleotide sequence ID" value="NZ_AP025317.1"/>
</dbReference>
<dbReference type="Pfam" id="PF13115">
    <property type="entry name" value="YtkA"/>
    <property type="match status" value="1"/>
</dbReference>
<feature type="chain" id="PRO_5043874300" description="YtkA-like domain-containing protein" evidence="1">
    <location>
        <begin position="30"/>
        <end position="282"/>
    </location>
</feature>
<proteinExistence type="predicted"/>
<organism evidence="3 4">
    <name type="scientific">Fulvitalea axinellae</name>
    <dbReference type="NCBI Taxonomy" id="1182444"/>
    <lineage>
        <taxon>Bacteria</taxon>
        <taxon>Pseudomonadati</taxon>
        <taxon>Bacteroidota</taxon>
        <taxon>Cytophagia</taxon>
        <taxon>Cytophagales</taxon>
        <taxon>Persicobacteraceae</taxon>
        <taxon>Fulvitalea</taxon>
    </lineage>
</organism>
<keyword evidence="3" id="KW-0614">Plasmid</keyword>
<keyword evidence="1" id="KW-0732">Signal</keyword>
<dbReference type="KEGG" id="fax:FUAX_46920"/>
<name>A0AAU9CSI8_9BACT</name>
<reference evidence="3 4" key="1">
    <citation type="submission" date="2021-12" db="EMBL/GenBank/DDBJ databases">
        <title>Genome sequencing of bacteria with rrn-lacking chromosome and rrn-plasmid.</title>
        <authorList>
            <person name="Anda M."/>
            <person name="Iwasaki W."/>
        </authorList>
    </citation>
    <scope>NUCLEOTIDE SEQUENCE [LARGE SCALE GENOMIC DNA]</scope>
    <source>
        <strain evidence="3 4">DSM 100852</strain>
        <plasmid evidence="3 4">pFA3</plasmid>
    </source>
</reference>
<protein>
    <recommendedName>
        <fullName evidence="2">YtkA-like domain-containing protein</fullName>
    </recommendedName>
</protein>
<dbReference type="AlphaFoldDB" id="A0AAU9CSI8"/>
<gene>
    <name evidence="3" type="ORF">FUAX_46920</name>
</gene>
<evidence type="ECO:0000259" key="2">
    <source>
        <dbReference type="Pfam" id="PF13115"/>
    </source>
</evidence>
<evidence type="ECO:0000256" key="1">
    <source>
        <dbReference type="SAM" id="SignalP"/>
    </source>
</evidence>
<dbReference type="Proteomes" id="UP001348817">
    <property type="component" value="Plasmid pFA3"/>
</dbReference>
<feature type="domain" description="YtkA-like" evidence="2">
    <location>
        <begin position="188"/>
        <end position="262"/>
    </location>
</feature>
<evidence type="ECO:0000313" key="3">
    <source>
        <dbReference type="EMBL" id="BDD12260.1"/>
    </source>
</evidence>
<dbReference type="InterPro" id="IPR032693">
    <property type="entry name" value="YtkA-like_dom"/>
</dbReference>
<accession>A0AAU9CSI8</accession>
<dbReference type="EMBL" id="AP025317">
    <property type="protein sequence ID" value="BDD12260.1"/>
    <property type="molecule type" value="Genomic_DNA"/>
</dbReference>